<evidence type="ECO:0000256" key="1">
    <source>
        <dbReference type="ARBA" id="ARBA00010479"/>
    </source>
</evidence>
<dbReference type="PANTHER" id="PTHR10653">
    <property type="entry name" value="F-ACTIN-CAPPING PROTEIN SUBUNIT ALPHA"/>
    <property type="match status" value="1"/>
</dbReference>
<evidence type="ECO:0000256" key="3">
    <source>
        <dbReference type="ARBA" id="ARBA00022467"/>
    </source>
</evidence>
<gene>
    <name evidence="7" type="ORF">ASTO00021_LOCUS5961</name>
</gene>
<comment type="similarity">
    <text evidence="1 5">Belongs to the F-actin-capping protein alpha subunit family.</text>
</comment>
<dbReference type="GO" id="GO:0051016">
    <property type="term" value="P:barbed-end actin filament capping"/>
    <property type="evidence" value="ECO:0007669"/>
    <property type="project" value="UniProtKB-UniRule"/>
</dbReference>
<dbReference type="PRINTS" id="PR00191">
    <property type="entry name" value="FACTINCAPA"/>
</dbReference>
<dbReference type="PANTHER" id="PTHR10653:SF0">
    <property type="entry name" value="F-ACTIN-CAPPING PROTEIN SUBUNIT ALPHA"/>
    <property type="match status" value="1"/>
</dbReference>
<dbReference type="InterPro" id="IPR017865">
    <property type="entry name" value="F-actin_cap_asu_CS"/>
</dbReference>
<dbReference type="InterPro" id="IPR002189">
    <property type="entry name" value="CapZ_alpha"/>
</dbReference>
<evidence type="ECO:0000256" key="2">
    <source>
        <dbReference type="ARBA" id="ARBA00014038"/>
    </source>
</evidence>
<dbReference type="GO" id="GO:0030863">
    <property type="term" value="C:cortical cytoskeleton"/>
    <property type="evidence" value="ECO:0007669"/>
    <property type="project" value="TreeGrafter"/>
</dbReference>
<dbReference type="PROSITE" id="PS00748">
    <property type="entry name" value="F_ACTIN_CAPPING_A_1"/>
    <property type="match status" value="1"/>
</dbReference>
<dbReference type="SUPFAM" id="SSF90096">
    <property type="entry name" value="Subunits of heterodimeric actin filament capping protein Capz"/>
    <property type="match status" value="1"/>
</dbReference>
<dbReference type="InterPro" id="IPR037282">
    <property type="entry name" value="CapZ_alpha/beta"/>
</dbReference>
<dbReference type="Pfam" id="PF01267">
    <property type="entry name" value="F-actin_cap_A"/>
    <property type="match status" value="2"/>
</dbReference>
<name>A0A7S3LNN6_9STRA</name>
<keyword evidence="3 5" id="KW-0117">Actin capping</keyword>
<dbReference type="GO" id="GO:0030036">
    <property type="term" value="P:actin cytoskeleton organization"/>
    <property type="evidence" value="ECO:0007669"/>
    <property type="project" value="TreeGrafter"/>
</dbReference>
<dbReference type="InterPro" id="IPR042276">
    <property type="entry name" value="CapZ_alpha/beta_2"/>
</dbReference>
<reference evidence="7" key="1">
    <citation type="submission" date="2021-01" db="EMBL/GenBank/DDBJ databases">
        <authorList>
            <person name="Corre E."/>
            <person name="Pelletier E."/>
            <person name="Niang G."/>
            <person name="Scheremetjew M."/>
            <person name="Finn R."/>
            <person name="Kale V."/>
            <person name="Holt S."/>
            <person name="Cochrane G."/>
            <person name="Meng A."/>
            <person name="Brown T."/>
            <person name="Cohen L."/>
        </authorList>
    </citation>
    <scope>NUCLEOTIDE SEQUENCE</scope>
    <source>
        <strain evidence="7">GSBS06</strain>
    </source>
</reference>
<evidence type="ECO:0000313" key="7">
    <source>
        <dbReference type="EMBL" id="CAE0435681.1"/>
    </source>
</evidence>
<dbReference type="Gene3D" id="3.30.1140.60">
    <property type="entry name" value="F-actin capping protein, alpha subunit"/>
    <property type="match status" value="1"/>
</dbReference>
<proteinExistence type="inferred from homology"/>
<dbReference type="GO" id="GO:0008290">
    <property type="term" value="C:F-actin capping protein complex"/>
    <property type="evidence" value="ECO:0007669"/>
    <property type="project" value="UniProtKB-UniRule"/>
</dbReference>
<comment type="function">
    <text evidence="5">F-actin-capping proteins bind in a Ca(2+)-independent manner to the fast growing ends of actin filaments (barbed end) thereby blocking the exchange of subunits at these ends. Unlike other capping proteins (such as gelsolin and severin), these proteins do not sever actin filaments.</text>
</comment>
<sequence length="333" mass="37314">MAAFAEDKDLEEEYEEVPDDKKLAIGTHFLMSSPPGEIEEVLKDLRTLLGTSEHILTDEILEEIFHTYNIQNLQVAIDEDGKTKVVLSPETEIDIKHYLDCKNKTAVSVKHNSRKIIEEEQQEEPAVEEGKDEDEFAVPVSTSTSTSTSAAWKARTMESFSSELEALRLAVEKALSRYISSQYGCDTATTSVVIKDNQLKVLISGEKLNLKNYWSGRWNSTFTYVPSSQQLSGTVKLLVHYFEDGNVQMTTEKLAAPVTLDFEDSDDVEAVAATLISELGKAESAIQDSLEVMYLSMGEETFKDMRRILPISKQKMDWSGAQMQLAKGFVTKK</sequence>
<dbReference type="InterPro" id="IPR042489">
    <property type="entry name" value="CapZ_alpha_1"/>
</dbReference>
<evidence type="ECO:0000256" key="4">
    <source>
        <dbReference type="ARBA" id="ARBA00023203"/>
    </source>
</evidence>
<dbReference type="GO" id="GO:0051015">
    <property type="term" value="F:actin filament binding"/>
    <property type="evidence" value="ECO:0007669"/>
    <property type="project" value="TreeGrafter"/>
</dbReference>
<dbReference type="AlphaFoldDB" id="A0A7S3LNN6"/>
<feature type="compositionally biased region" description="Acidic residues" evidence="6">
    <location>
        <begin position="119"/>
        <end position="136"/>
    </location>
</feature>
<organism evidence="7">
    <name type="scientific">Aplanochytrium stocchinoi</name>
    <dbReference type="NCBI Taxonomy" id="215587"/>
    <lineage>
        <taxon>Eukaryota</taxon>
        <taxon>Sar</taxon>
        <taxon>Stramenopiles</taxon>
        <taxon>Bigyra</taxon>
        <taxon>Labyrinthulomycetes</taxon>
        <taxon>Thraustochytrida</taxon>
        <taxon>Thraustochytriidae</taxon>
        <taxon>Aplanochytrium</taxon>
    </lineage>
</organism>
<comment type="subunit">
    <text evidence="5">Heterodimer of an alpha and a beta subunit.</text>
</comment>
<dbReference type="EMBL" id="HBIN01008063">
    <property type="protein sequence ID" value="CAE0435681.1"/>
    <property type="molecule type" value="Transcribed_RNA"/>
</dbReference>
<evidence type="ECO:0000256" key="5">
    <source>
        <dbReference type="RuleBase" id="RU365077"/>
    </source>
</evidence>
<feature type="region of interest" description="Disordered" evidence="6">
    <location>
        <begin position="119"/>
        <end position="140"/>
    </location>
</feature>
<keyword evidence="4 5" id="KW-0009">Actin-binding</keyword>
<evidence type="ECO:0000256" key="6">
    <source>
        <dbReference type="SAM" id="MobiDB-lite"/>
    </source>
</evidence>
<accession>A0A7S3LNN6</accession>
<dbReference type="Gene3D" id="3.90.1150.210">
    <property type="entry name" value="F-actin capping protein, beta subunit"/>
    <property type="match status" value="1"/>
</dbReference>
<protein>
    <recommendedName>
        <fullName evidence="2 5">F-actin-capping protein subunit alpha</fullName>
    </recommendedName>
</protein>